<dbReference type="InterPro" id="IPR046348">
    <property type="entry name" value="SIS_dom_sf"/>
</dbReference>
<evidence type="ECO:0000313" key="8">
    <source>
        <dbReference type="EMBL" id="NBC36906.1"/>
    </source>
</evidence>
<evidence type="ECO:0000259" key="6">
    <source>
        <dbReference type="PROSITE" id="PS51371"/>
    </source>
</evidence>
<name>A0ABW9XED8_9SPHN</name>
<dbReference type="NCBIfam" id="TIGR00393">
    <property type="entry name" value="kpsF"/>
    <property type="match status" value="1"/>
</dbReference>
<protein>
    <submittedName>
        <fullName evidence="8">KpsF/GutQ family sugar-phosphate isomerase</fullName>
    </submittedName>
</protein>
<dbReference type="PIRSF" id="PIRSF004692">
    <property type="entry name" value="KdsD_KpsF"/>
    <property type="match status" value="1"/>
</dbReference>
<dbReference type="InterPro" id="IPR035474">
    <property type="entry name" value="SIS_Kpsf"/>
</dbReference>
<dbReference type="SMART" id="SM00116">
    <property type="entry name" value="CBS"/>
    <property type="match status" value="2"/>
</dbReference>
<dbReference type="InterPro" id="IPR004800">
    <property type="entry name" value="KdsD/KpsF-type"/>
</dbReference>
<dbReference type="GO" id="GO:0016853">
    <property type="term" value="F:isomerase activity"/>
    <property type="evidence" value="ECO:0007669"/>
    <property type="project" value="UniProtKB-KW"/>
</dbReference>
<feature type="domain" description="SIS" evidence="7">
    <location>
        <begin position="57"/>
        <end position="198"/>
    </location>
</feature>
<dbReference type="Gene3D" id="3.40.50.10490">
    <property type="entry name" value="Glucose-6-phosphate isomerase like protein, domain 1"/>
    <property type="match status" value="1"/>
</dbReference>
<dbReference type="CDD" id="cd04604">
    <property type="entry name" value="CBS_pair_SIS_assoc"/>
    <property type="match status" value="1"/>
</dbReference>
<sequence length="342" mass="34997">MRHGIWQRKPLICNADLSRLGDLAQCGARVIAAEARALDHLARAMGQSPLADGFAAACRLVLGARRVVVCGMGKSGLIGRKLAASLCATGKPACFLHPAEAAHGDLGLLMAGDVVVMLSNSGGTRELMPVLGHARRIGLRVIGIVGQAGSWLAERADVALILPKVAEAEGVAAPTTSTAMQMAMGDGLALAVMAAGGVSADSVRALHPGGSIGLALTRVGDVMHRGDGVPLIDRGAPMAQAVAAISRHRFGIVGVVDGGGVLVGVITDGDLRRHVAMLGHGRAGDVMTRRPRCVAADTSAADALQMMNDAKITAIFVVEQMGGAAMPCGIIHMHDLLQIGLN</sequence>
<dbReference type="SUPFAM" id="SSF53697">
    <property type="entry name" value="SIS domain"/>
    <property type="match status" value="1"/>
</dbReference>
<dbReference type="CDD" id="cd05014">
    <property type="entry name" value="SIS_Kpsf"/>
    <property type="match status" value="1"/>
</dbReference>
<gene>
    <name evidence="8" type="ORF">GTZ99_10085</name>
</gene>
<proteinExistence type="inferred from homology"/>
<keyword evidence="8" id="KW-0413">Isomerase</keyword>
<feature type="domain" description="CBS" evidence="6">
    <location>
        <begin position="287"/>
        <end position="342"/>
    </location>
</feature>
<dbReference type="Proteomes" id="UP000753724">
    <property type="component" value="Unassembled WGS sequence"/>
</dbReference>
<keyword evidence="2" id="KW-0677">Repeat</keyword>
<dbReference type="Pfam" id="PF01380">
    <property type="entry name" value="SIS"/>
    <property type="match status" value="1"/>
</dbReference>
<dbReference type="InterPro" id="IPR001347">
    <property type="entry name" value="SIS_dom"/>
</dbReference>
<comment type="caution">
    <text evidence="8">The sequence shown here is derived from an EMBL/GenBank/DDBJ whole genome shotgun (WGS) entry which is preliminary data.</text>
</comment>
<organism evidence="8 9">
    <name type="scientific">Novosphingobium ovatum</name>
    <dbReference type="NCBI Taxonomy" id="1908523"/>
    <lineage>
        <taxon>Bacteria</taxon>
        <taxon>Pseudomonadati</taxon>
        <taxon>Pseudomonadota</taxon>
        <taxon>Alphaproteobacteria</taxon>
        <taxon>Sphingomonadales</taxon>
        <taxon>Sphingomonadaceae</taxon>
        <taxon>Novosphingobium</taxon>
    </lineage>
</organism>
<evidence type="ECO:0000256" key="4">
    <source>
        <dbReference type="PIRNR" id="PIRNR004692"/>
    </source>
</evidence>
<dbReference type="Gene3D" id="3.10.580.10">
    <property type="entry name" value="CBS-domain"/>
    <property type="match status" value="1"/>
</dbReference>
<evidence type="ECO:0000256" key="5">
    <source>
        <dbReference type="PROSITE-ProRule" id="PRU00703"/>
    </source>
</evidence>
<evidence type="ECO:0000256" key="3">
    <source>
        <dbReference type="ARBA" id="ARBA00023122"/>
    </source>
</evidence>
<keyword evidence="3 5" id="KW-0129">CBS domain</keyword>
<dbReference type="PROSITE" id="PS51464">
    <property type="entry name" value="SIS"/>
    <property type="match status" value="1"/>
</dbReference>
<dbReference type="PANTHER" id="PTHR42745">
    <property type="match status" value="1"/>
</dbReference>
<evidence type="ECO:0000259" key="7">
    <source>
        <dbReference type="PROSITE" id="PS51464"/>
    </source>
</evidence>
<evidence type="ECO:0000256" key="2">
    <source>
        <dbReference type="ARBA" id="ARBA00022737"/>
    </source>
</evidence>
<dbReference type="Pfam" id="PF00571">
    <property type="entry name" value="CBS"/>
    <property type="match status" value="2"/>
</dbReference>
<evidence type="ECO:0000256" key="1">
    <source>
        <dbReference type="ARBA" id="ARBA00008165"/>
    </source>
</evidence>
<feature type="domain" description="CBS" evidence="6">
    <location>
        <begin position="223"/>
        <end position="286"/>
    </location>
</feature>
<comment type="similarity">
    <text evidence="1 4">Belongs to the SIS family. GutQ/KpsF subfamily.</text>
</comment>
<keyword evidence="9" id="KW-1185">Reference proteome</keyword>
<accession>A0ABW9XED8</accession>
<dbReference type="EMBL" id="JAAAPO010000003">
    <property type="protein sequence ID" value="NBC36906.1"/>
    <property type="molecule type" value="Genomic_DNA"/>
</dbReference>
<dbReference type="InterPro" id="IPR050986">
    <property type="entry name" value="GutQ/KpsF_isomerases"/>
</dbReference>
<dbReference type="PANTHER" id="PTHR42745:SF1">
    <property type="entry name" value="ARABINOSE 5-PHOSPHATE ISOMERASE KDSD"/>
    <property type="match status" value="1"/>
</dbReference>
<dbReference type="PROSITE" id="PS51371">
    <property type="entry name" value="CBS"/>
    <property type="match status" value="2"/>
</dbReference>
<dbReference type="InterPro" id="IPR000644">
    <property type="entry name" value="CBS_dom"/>
</dbReference>
<reference evidence="9" key="1">
    <citation type="submission" date="2020-01" db="EMBL/GenBank/DDBJ databases">
        <title>Sphingomonas sp. strain CSW-10.</title>
        <authorList>
            <person name="Chen W.-M."/>
        </authorList>
    </citation>
    <scope>NUCLEOTIDE SEQUENCE [LARGE SCALE GENOMIC DNA]</scope>
    <source>
        <strain evidence="9">FSY-8</strain>
    </source>
</reference>
<evidence type="ECO:0000313" key="9">
    <source>
        <dbReference type="Proteomes" id="UP000753724"/>
    </source>
</evidence>
<dbReference type="InterPro" id="IPR046342">
    <property type="entry name" value="CBS_dom_sf"/>
</dbReference>